<dbReference type="Gene3D" id="3.30.70.330">
    <property type="match status" value="1"/>
</dbReference>
<keyword evidence="5" id="KW-1185">Reference proteome</keyword>
<dbReference type="PROSITE" id="PS50102">
    <property type="entry name" value="RRM"/>
    <property type="match status" value="1"/>
</dbReference>
<evidence type="ECO:0000313" key="4">
    <source>
        <dbReference type="EMBL" id="PHJ25906.1"/>
    </source>
</evidence>
<dbReference type="GeneID" id="94423680"/>
<dbReference type="VEuPathDB" id="ToxoDB:CSUI_000235"/>
<feature type="region of interest" description="Disordered" evidence="2">
    <location>
        <begin position="214"/>
        <end position="293"/>
    </location>
</feature>
<feature type="compositionally biased region" description="Acidic residues" evidence="2">
    <location>
        <begin position="19"/>
        <end position="36"/>
    </location>
</feature>
<gene>
    <name evidence="4" type="ORF">CSUI_000235</name>
</gene>
<feature type="domain" description="RRM" evidence="3">
    <location>
        <begin position="50"/>
        <end position="120"/>
    </location>
</feature>
<organism evidence="4 5">
    <name type="scientific">Cystoisospora suis</name>
    <dbReference type="NCBI Taxonomy" id="483139"/>
    <lineage>
        <taxon>Eukaryota</taxon>
        <taxon>Sar</taxon>
        <taxon>Alveolata</taxon>
        <taxon>Apicomplexa</taxon>
        <taxon>Conoidasida</taxon>
        <taxon>Coccidia</taxon>
        <taxon>Eucoccidiorida</taxon>
        <taxon>Eimeriorina</taxon>
        <taxon>Sarcocystidae</taxon>
        <taxon>Cystoisospora</taxon>
    </lineage>
</organism>
<feature type="non-terminal residue" evidence="4">
    <location>
        <position position="293"/>
    </location>
</feature>
<feature type="region of interest" description="Disordered" evidence="2">
    <location>
        <begin position="1"/>
        <end position="45"/>
    </location>
</feature>
<dbReference type="SUPFAM" id="SSF54928">
    <property type="entry name" value="RNA-binding domain, RBD"/>
    <property type="match status" value="1"/>
</dbReference>
<dbReference type="EMBL" id="MIGC01000109">
    <property type="protein sequence ID" value="PHJ25906.1"/>
    <property type="molecule type" value="Genomic_DNA"/>
</dbReference>
<feature type="non-terminal residue" evidence="4">
    <location>
        <position position="1"/>
    </location>
</feature>
<dbReference type="OrthoDB" id="344054at2759"/>
<evidence type="ECO:0000313" key="5">
    <source>
        <dbReference type="Proteomes" id="UP000221165"/>
    </source>
</evidence>
<feature type="compositionally biased region" description="Pro residues" evidence="2">
    <location>
        <begin position="1"/>
        <end position="11"/>
    </location>
</feature>
<keyword evidence="1" id="KW-0694">RNA-binding</keyword>
<accession>A0A2C6LI08</accession>
<name>A0A2C6LI08_9APIC</name>
<dbReference type="InterPro" id="IPR012677">
    <property type="entry name" value="Nucleotide-bd_a/b_plait_sf"/>
</dbReference>
<feature type="compositionally biased region" description="Basic and acidic residues" evidence="2">
    <location>
        <begin position="219"/>
        <end position="240"/>
    </location>
</feature>
<comment type="caution">
    <text evidence="4">The sequence shown here is derived from an EMBL/GenBank/DDBJ whole genome shotgun (WGS) entry which is preliminary data.</text>
</comment>
<reference evidence="4 5" key="1">
    <citation type="journal article" date="2017" name="Int. J. Parasitol.">
        <title>The genome of the protozoan parasite Cystoisospora suis and a reverse vaccinology approach to identify vaccine candidates.</title>
        <authorList>
            <person name="Palmieri N."/>
            <person name="Shrestha A."/>
            <person name="Ruttkowski B."/>
            <person name="Beck T."/>
            <person name="Vogl C."/>
            <person name="Tomley F."/>
            <person name="Blake D.P."/>
            <person name="Joachim A."/>
        </authorList>
    </citation>
    <scope>NUCLEOTIDE SEQUENCE [LARGE SCALE GENOMIC DNA]</scope>
    <source>
        <strain evidence="4 5">Wien I</strain>
    </source>
</reference>
<dbReference type="RefSeq" id="XP_067927552.1">
    <property type="nucleotide sequence ID" value="XM_068060469.1"/>
</dbReference>
<evidence type="ECO:0000256" key="1">
    <source>
        <dbReference type="PROSITE-ProRule" id="PRU00176"/>
    </source>
</evidence>
<dbReference type="CDD" id="cd00590">
    <property type="entry name" value="RRM_SF"/>
    <property type="match status" value="1"/>
</dbReference>
<protein>
    <submittedName>
        <fullName evidence="4">Rna recognition motif (Or rnp domain) protein</fullName>
    </submittedName>
</protein>
<dbReference type="InterPro" id="IPR000504">
    <property type="entry name" value="RRM_dom"/>
</dbReference>
<sequence length="293" mass="31619">LPLFFAPPPELAPLVWTSQEEEEGGGENGEEEEEGKNEEKRKSKKQISPPVLLLSRLSIWLTDVSVRDAATTSCGRVRAIRILTSPYDGKSTGLGLLQFTRSADAERAVHTLPAALQSKQEGFASTSVVAAVLPSAIAEALDRVESTDKGGSGGVHWTRGGEIPRHLLEKIFAFANQPVPCDKTSKIPASWSTGAASTGGQEVLLKNVSDAVNNEEEGERAIEGEGRAGVKKAIKEEDLQLHSLRQGGRGGGEEEEGDIREKKRRRDEEDQDGEEEGKQPELLDSLGAARTLY</sequence>
<evidence type="ECO:0000259" key="3">
    <source>
        <dbReference type="PROSITE" id="PS50102"/>
    </source>
</evidence>
<evidence type="ECO:0000256" key="2">
    <source>
        <dbReference type="SAM" id="MobiDB-lite"/>
    </source>
</evidence>
<dbReference type="Proteomes" id="UP000221165">
    <property type="component" value="Unassembled WGS sequence"/>
</dbReference>
<proteinExistence type="predicted"/>
<dbReference type="AlphaFoldDB" id="A0A2C6LI08"/>
<dbReference type="GO" id="GO:0003723">
    <property type="term" value="F:RNA binding"/>
    <property type="evidence" value="ECO:0007669"/>
    <property type="project" value="UniProtKB-UniRule"/>
</dbReference>
<dbReference type="InterPro" id="IPR035979">
    <property type="entry name" value="RBD_domain_sf"/>
</dbReference>